<dbReference type="PANTHER" id="PTHR18829">
    <property type="entry name" value="PROTEIN YAE1 HOMOLOG"/>
    <property type="match status" value="1"/>
</dbReference>
<evidence type="ECO:0000256" key="5">
    <source>
        <dbReference type="SAM" id="SignalP"/>
    </source>
</evidence>
<dbReference type="AlphaFoldDB" id="A0ABD3B2B5"/>
<dbReference type="PANTHER" id="PTHR18829:SF0">
    <property type="entry name" value="PROTEIN YAE1 HOMOLOG"/>
    <property type="match status" value="1"/>
</dbReference>
<keyword evidence="5" id="KW-0732">Signal</keyword>
<comment type="subcellular location">
    <subcellularLocation>
        <location evidence="2">Cytoplasm</location>
    </subcellularLocation>
    <subcellularLocation>
        <location evidence="1">Nucleus</location>
    </subcellularLocation>
</comment>
<proteinExistence type="predicted"/>
<evidence type="ECO:0000256" key="2">
    <source>
        <dbReference type="ARBA" id="ARBA00004496"/>
    </source>
</evidence>
<dbReference type="GO" id="GO:0005737">
    <property type="term" value="C:cytoplasm"/>
    <property type="evidence" value="ECO:0007669"/>
    <property type="project" value="UniProtKB-SubCell"/>
</dbReference>
<keyword evidence="8" id="KW-1185">Reference proteome</keyword>
<evidence type="ECO:0000259" key="6">
    <source>
        <dbReference type="Pfam" id="PF09811"/>
    </source>
</evidence>
<dbReference type="Pfam" id="PF09811">
    <property type="entry name" value="Yae1_N"/>
    <property type="match status" value="1"/>
</dbReference>
<evidence type="ECO:0000256" key="3">
    <source>
        <dbReference type="ARBA" id="ARBA00022490"/>
    </source>
</evidence>
<evidence type="ECO:0000313" key="7">
    <source>
        <dbReference type="EMBL" id="KAL3537644.1"/>
    </source>
</evidence>
<reference evidence="7 8" key="1">
    <citation type="submission" date="2024-11" db="EMBL/GenBank/DDBJ databases">
        <title>A near-complete genome assembly of Cinchona calisaya.</title>
        <authorList>
            <person name="Lian D.C."/>
            <person name="Zhao X.W."/>
            <person name="Wei L."/>
        </authorList>
    </citation>
    <scope>NUCLEOTIDE SEQUENCE [LARGE SCALE GENOMIC DNA]</scope>
    <source>
        <tissue evidence="7">Nenye</tissue>
    </source>
</reference>
<feature type="chain" id="PRO_5044818712" description="Essential protein Yae1 N-terminal domain-containing protein" evidence="5">
    <location>
        <begin position="16"/>
        <end position="287"/>
    </location>
</feature>
<accession>A0ABD3B2B5</accession>
<keyword evidence="4" id="KW-0539">Nucleus</keyword>
<organism evidence="7 8">
    <name type="scientific">Cinchona calisaya</name>
    <dbReference type="NCBI Taxonomy" id="153742"/>
    <lineage>
        <taxon>Eukaryota</taxon>
        <taxon>Viridiplantae</taxon>
        <taxon>Streptophyta</taxon>
        <taxon>Embryophyta</taxon>
        <taxon>Tracheophyta</taxon>
        <taxon>Spermatophyta</taxon>
        <taxon>Magnoliopsida</taxon>
        <taxon>eudicotyledons</taxon>
        <taxon>Gunneridae</taxon>
        <taxon>Pentapetalae</taxon>
        <taxon>asterids</taxon>
        <taxon>lamiids</taxon>
        <taxon>Gentianales</taxon>
        <taxon>Rubiaceae</taxon>
        <taxon>Cinchonoideae</taxon>
        <taxon>Cinchoneae</taxon>
        <taxon>Cinchona</taxon>
    </lineage>
</organism>
<sequence>MSELMLFSLFWPSLASREKSLPPTPLPNAPACDFLILMGLLFSPFFPPPHPRCILRLMCIFQQLFPPPKTDGKKHRCELYSDILKVSNTDPMSITDNAIHNSQDGDDLWYDDESLPDRTEKLEKASDMDREWQRRREQFHTIGYPDGLMAGKEVSAQEGFNKGFKESVFVGQTWGLVRGVTSALACLPDALKERFVETEDKRNKLQHLHESVSAMSTTDALKLFHHHCLNNRLTEQEENTQTSPQRGYLHGQCPDENILENYIQEFNSLVPEYSAIKVSRMSIKTVI</sequence>
<dbReference type="GO" id="GO:0005634">
    <property type="term" value="C:nucleus"/>
    <property type="evidence" value="ECO:0007669"/>
    <property type="project" value="UniProtKB-SubCell"/>
</dbReference>
<dbReference type="InterPro" id="IPR019191">
    <property type="entry name" value="Essential_protein_Yae1_N"/>
</dbReference>
<dbReference type="EMBL" id="JBJUIK010000001">
    <property type="protein sequence ID" value="KAL3537644.1"/>
    <property type="molecule type" value="Genomic_DNA"/>
</dbReference>
<protein>
    <recommendedName>
        <fullName evidence="6">Essential protein Yae1 N-terminal domain-containing protein</fullName>
    </recommendedName>
</protein>
<evidence type="ECO:0000313" key="8">
    <source>
        <dbReference type="Proteomes" id="UP001630127"/>
    </source>
</evidence>
<dbReference type="InterPro" id="IPR038881">
    <property type="entry name" value="Yae1-like"/>
</dbReference>
<keyword evidence="3" id="KW-0963">Cytoplasm</keyword>
<name>A0ABD3B2B5_9GENT</name>
<evidence type="ECO:0000256" key="1">
    <source>
        <dbReference type="ARBA" id="ARBA00004123"/>
    </source>
</evidence>
<evidence type="ECO:0000256" key="4">
    <source>
        <dbReference type="ARBA" id="ARBA00023242"/>
    </source>
</evidence>
<comment type="caution">
    <text evidence="7">The sequence shown here is derived from an EMBL/GenBank/DDBJ whole genome shotgun (WGS) entry which is preliminary data.</text>
</comment>
<feature type="domain" description="Essential protein Yae1 N-terminal" evidence="6">
    <location>
        <begin position="143"/>
        <end position="180"/>
    </location>
</feature>
<dbReference type="Proteomes" id="UP001630127">
    <property type="component" value="Unassembled WGS sequence"/>
</dbReference>
<feature type="signal peptide" evidence="5">
    <location>
        <begin position="1"/>
        <end position="15"/>
    </location>
</feature>
<gene>
    <name evidence="7" type="ORF">ACH5RR_001010</name>
</gene>